<evidence type="ECO:0000256" key="1">
    <source>
        <dbReference type="SAM" id="Phobius"/>
    </source>
</evidence>
<reference evidence="2" key="2">
    <citation type="submission" date="2020-09" db="EMBL/GenBank/DDBJ databases">
        <authorList>
            <person name="Sun Q."/>
            <person name="Zhou Y."/>
        </authorList>
    </citation>
    <scope>NUCLEOTIDE SEQUENCE</scope>
    <source>
        <strain evidence="2">CGMCC 1.12919</strain>
    </source>
</reference>
<feature type="transmembrane region" description="Helical" evidence="1">
    <location>
        <begin position="76"/>
        <end position="97"/>
    </location>
</feature>
<dbReference type="EMBL" id="BMGG01000011">
    <property type="protein sequence ID" value="GGC90533.1"/>
    <property type="molecule type" value="Genomic_DNA"/>
</dbReference>
<feature type="transmembrane region" description="Helical" evidence="1">
    <location>
        <begin position="23"/>
        <end position="42"/>
    </location>
</feature>
<sequence length="294" mass="32148">MHSSGVQAFVIESGDKMSRNDQGLAAAFLAVTVGVAVALAIMNDITAPICAMKKMQDAAGDKAPVFGCLEFWLNRYQAAIGGGLALLAAFIGGRYALMAAERSAEPGRQQLALSRQQIAASALPELRNELDLIADEGRSFSSLRQCIEKLRHLAEDEQVSVDQSNVIGVYARFSQTCGTMVGACMNIEALVDKSPWGPMQDKSRLNLARKYIALAKKIELQLDSIASNRSYAKAWDGEFEQLRLEGIKENILRSFERFAPDIAEADNIRDLRRTAIMRNIESIILQVGTAHANK</sequence>
<name>A0A916UVX6_9HYPH</name>
<comment type="caution">
    <text evidence="2">The sequence shown here is derived from an EMBL/GenBank/DDBJ whole genome shotgun (WGS) entry which is preliminary data.</text>
</comment>
<keyword evidence="1" id="KW-0812">Transmembrane</keyword>
<evidence type="ECO:0000313" key="2">
    <source>
        <dbReference type="EMBL" id="GGC90533.1"/>
    </source>
</evidence>
<dbReference type="Proteomes" id="UP000637002">
    <property type="component" value="Unassembled WGS sequence"/>
</dbReference>
<keyword evidence="1" id="KW-1133">Transmembrane helix</keyword>
<accession>A0A916UVX6</accession>
<gene>
    <name evidence="2" type="ORF">GCM10010994_55440</name>
</gene>
<organism evidence="2 3">
    <name type="scientific">Chelatococcus reniformis</name>
    <dbReference type="NCBI Taxonomy" id="1494448"/>
    <lineage>
        <taxon>Bacteria</taxon>
        <taxon>Pseudomonadati</taxon>
        <taxon>Pseudomonadota</taxon>
        <taxon>Alphaproteobacteria</taxon>
        <taxon>Hyphomicrobiales</taxon>
        <taxon>Chelatococcaceae</taxon>
        <taxon>Chelatococcus</taxon>
    </lineage>
</organism>
<evidence type="ECO:0000313" key="3">
    <source>
        <dbReference type="Proteomes" id="UP000637002"/>
    </source>
</evidence>
<reference evidence="2" key="1">
    <citation type="journal article" date="2014" name="Int. J. Syst. Evol. Microbiol.">
        <title>Complete genome sequence of Corynebacterium casei LMG S-19264T (=DSM 44701T), isolated from a smear-ripened cheese.</title>
        <authorList>
            <consortium name="US DOE Joint Genome Institute (JGI-PGF)"/>
            <person name="Walter F."/>
            <person name="Albersmeier A."/>
            <person name="Kalinowski J."/>
            <person name="Ruckert C."/>
        </authorList>
    </citation>
    <scope>NUCLEOTIDE SEQUENCE</scope>
    <source>
        <strain evidence="2">CGMCC 1.12919</strain>
    </source>
</reference>
<protein>
    <submittedName>
        <fullName evidence="2">Uncharacterized protein</fullName>
    </submittedName>
</protein>
<proteinExistence type="predicted"/>
<keyword evidence="1" id="KW-0472">Membrane</keyword>
<dbReference type="AlphaFoldDB" id="A0A916UVX6"/>
<keyword evidence="3" id="KW-1185">Reference proteome</keyword>